<keyword evidence="1" id="KW-0732">Signal</keyword>
<feature type="signal peptide" evidence="1">
    <location>
        <begin position="1"/>
        <end position="21"/>
    </location>
</feature>
<organism evidence="2 3">
    <name type="scientific">Penicillium brevicompactum</name>
    <dbReference type="NCBI Taxonomy" id="5074"/>
    <lineage>
        <taxon>Eukaryota</taxon>
        <taxon>Fungi</taxon>
        <taxon>Dikarya</taxon>
        <taxon>Ascomycota</taxon>
        <taxon>Pezizomycotina</taxon>
        <taxon>Eurotiomycetes</taxon>
        <taxon>Eurotiomycetidae</taxon>
        <taxon>Eurotiales</taxon>
        <taxon>Aspergillaceae</taxon>
        <taxon>Penicillium</taxon>
    </lineage>
</organism>
<evidence type="ECO:0000256" key="1">
    <source>
        <dbReference type="SAM" id="SignalP"/>
    </source>
</evidence>
<sequence length="310" mass="33771">MSNTVGFIFFVLLFSPRLLAAAVLSVRDQWSETLQVTENNDEEPLHLSALLNSEDIDPNSVCTSESSNDECVPPFKLASSEGYKSSSILIEELRLFLDIAYGEDSHQTSHTAFNEASKVTGLDPNSEGLLAFPNASDLLYAALDPTELHSSTWKRQTTSSASFQDFAVKQAAAVVAGEVSRLKGVLSLPAKLLQERRESKTAQAVINGKADAALGSAIGAVAELQAIQKAVATIEKLKGVEKNLQEIKKAAEKCALAPKFTPANFPAFRNLKQRTDINKAMVEYRKFVEVPVKQLAECKAVGERINRLMK</sequence>
<proteinExistence type="predicted"/>
<protein>
    <submittedName>
        <fullName evidence="2">Uncharacterized protein</fullName>
    </submittedName>
</protein>
<evidence type="ECO:0000313" key="3">
    <source>
        <dbReference type="Proteomes" id="UP001148299"/>
    </source>
</evidence>
<dbReference type="Proteomes" id="UP001148299">
    <property type="component" value="Unassembled WGS sequence"/>
</dbReference>
<evidence type="ECO:0000313" key="2">
    <source>
        <dbReference type="EMBL" id="KAJ5357986.1"/>
    </source>
</evidence>
<gene>
    <name evidence="2" type="ORF">N7541_005144</name>
</gene>
<accession>A0A9W9UX31</accession>
<dbReference type="EMBL" id="JAPZBR010000003">
    <property type="protein sequence ID" value="KAJ5357986.1"/>
    <property type="molecule type" value="Genomic_DNA"/>
</dbReference>
<name>A0A9W9UX31_PENBR</name>
<dbReference type="AlphaFoldDB" id="A0A9W9UX31"/>
<keyword evidence="3" id="KW-1185">Reference proteome</keyword>
<comment type="caution">
    <text evidence="2">The sequence shown here is derived from an EMBL/GenBank/DDBJ whole genome shotgun (WGS) entry which is preliminary data.</text>
</comment>
<reference evidence="2" key="1">
    <citation type="submission" date="2022-12" db="EMBL/GenBank/DDBJ databases">
        <authorList>
            <person name="Petersen C."/>
        </authorList>
    </citation>
    <scope>NUCLEOTIDE SEQUENCE</scope>
    <source>
        <strain evidence="2">IBT 35675</strain>
    </source>
</reference>
<reference evidence="2" key="2">
    <citation type="journal article" date="2023" name="IMA Fungus">
        <title>Comparative genomic study of the Penicillium genus elucidates a diverse pangenome and 15 lateral gene transfer events.</title>
        <authorList>
            <person name="Petersen C."/>
            <person name="Sorensen T."/>
            <person name="Nielsen M.R."/>
            <person name="Sondergaard T.E."/>
            <person name="Sorensen J.L."/>
            <person name="Fitzpatrick D.A."/>
            <person name="Frisvad J.C."/>
            <person name="Nielsen K.L."/>
        </authorList>
    </citation>
    <scope>NUCLEOTIDE SEQUENCE</scope>
    <source>
        <strain evidence="2">IBT 35675</strain>
    </source>
</reference>
<feature type="chain" id="PRO_5040792755" evidence="1">
    <location>
        <begin position="22"/>
        <end position="310"/>
    </location>
</feature>